<gene>
    <name evidence="1" type="ORF">SAMN04515668_4786</name>
</gene>
<sequence>MTHYDPDFGFLFLRSGWQKARKEALRTPLTREWKDAVIAWVRQATVSEGLRSFLVPFQPYEDSVNHGPDAEFAESKTGLLALLTGDATKGLKRQLATLHFYRQNLAVFPERFIEPSPALFFSEPLVAALRHGPLDLRGELYESGPTIAYELEPECFYYAVSQEFAGEVIRHLPPPLPARKPHDLNLFLSLAHASAMGEVEMLVMDK</sequence>
<proteinExistence type="predicted"/>
<accession>A0A1I6BN20</accession>
<protein>
    <submittedName>
        <fullName evidence="1">Uncharacterized protein</fullName>
    </submittedName>
</protein>
<keyword evidence="2" id="KW-1185">Reference proteome</keyword>
<evidence type="ECO:0000313" key="1">
    <source>
        <dbReference type="EMBL" id="SFQ82323.1"/>
    </source>
</evidence>
<dbReference type="RefSeq" id="WP_092678820.1">
    <property type="nucleotide sequence ID" value="NZ_FOXS01000010.1"/>
</dbReference>
<dbReference type="Proteomes" id="UP000199029">
    <property type="component" value="Unassembled WGS sequence"/>
</dbReference>
<evidence type="ECO:0000313" key="2">
    <source>
        <dbReference type="Proteomes" id="UP000199029"/>
    </source>
</evidence>
<reference evidence="2" key="1">
    <citation type="submission" date="2016-10" db="EMBL/GenBank/DDBJ databases">
        <authorList>
            <person name="Varghese N."/>
            <person name="Submissions S."/>
        </authorList>
    </citation>
    <scope>NUCLEOTIDE SEQUENCE [LARGE SCALE GENOMIC DNA]</scope>
    <source>
        <strain evidence="2">OR362-8,ATCC BAA-1266,JCM 13504</strain>
    </source>
</reference>
<name>A0A1I6BN20_HYMAR</name>
<organism evidence="1 2">
    <name type="scientific">Hymenobacter arizonensis</name>
    <name type="common">Siccationidurans arizonensis</name>
    <dbReference type="NCBI Taxonomy" id="1227077"/>
    <lineage>
        <taxon>Bacteria</taxon>
        <taxon>Pseudomonadati</taxon>
        <taxon>Bacteroidota</taxon>
        <taxon>Cytophagia</taxon>
        <taxon>Cytophagales</taxon>
        <taxon>Hymenobacteraceae</taxon>
        <taxon>Hymenobacter</taxon>
    </lineage>
</organism>
<dbReference type="AlphaFoldDB" id="A0A1I6BN20"/>
<dbReference type="EMBL" id="FOXS01000010">
    <property type="protein sequence ID" value="SFQ82323.1"/>
    <property type="molecule type" value="Genomic_DNA"/>
</dbReference>